<evidence type="ECO:0000313" key="2">
    <source>
        <dbReference type="EMBL" id="AGK97792.1"/>
    </source>
</evidence>
<keyword evidence="3" id="KW-1185">Reference proteome</keyword>
<dbReference type="AlphaFoldDB" id="R4K3T4"/>
<dbReference type="STRING" id="86416.Clopa_2959"/>
<dbReference type="OrthoDB" id="1935644at2"/>
<evidence type="ECO:0000256" key="1">
    <source>
        <dbReference type="SAM" id="MobiDB-lite"/>
    </source>
</evidence>
<dbReference type="eggNOG" id="ENOG502ZJWP">
    <property type="taxonomic scope" value="Bacteria"/>
</dbReference>
<dbReference type="HOGENOM" id="CLU_178331_0_0_9"/>
<protein>
    <submittedName>
        <fullName evidence="2">Uncharacterized protein</fullName>
    </submittedName>
</protein>
<organism evidence="2 3">
    <name type="scientific">Clostridium pasteurianum BC1</name>
    <dbReference type="NCBI Taxonomy" id="86416"/>
    <lineage>
        <taxon>Bacteria</taxon>
        <taxon>Bacillati</taxon>
        <taxon>Bacillota</taxon>
        <taxon>Clostridia</taxon>
        <taxon>Eubacteriales</taxon>
        <taxon>Clostridiaceae</taxon>
        <taxon>Clostridium</taxon>
    </lineage>
</organism>
<dbReference type="KEGG" id="cpas:Clopa_2959"/>
<gene>
    <name evidence="2" type="ORF">Clopa_2959</name>
</gene>
<proteinExistence type="predicted"/>
<dbReference type="Proteomes" id="UP000013523">
    <property type="component" value="Chromosome"/>
</dbReference>
<dbReference type="EMBL" id="CP003261">
    <property type="protein sequence ID" value="AGK97792.1"/>
    <property type="molecule type" value="Genomic_DNA"/>
</dbReference>
<evidence type="ECO:0000313" key="3">
    <source>
        <dbReference type="Proteomes" id="UP000013523"/>
    </source>
</evidence>
<accession>R4K3T4</accession>
<sequence length="96" mass="11286">MEFKINKIDMEIRQRINDKRKEGKVHSNGNVKINKVNSDKNDNSRNDKFEQIMSKIKKGKKKIIVQATKSETLEVEAFKDNNMSDDEKGRYLDIKK</sequence>
<dbReference type="RefSeq" id="WP_015616085.1">
    <property type="nucleotide sequence ID" value="NC_021182.1"/>
</dbReference>
<name>R4K3T4_CLOPA</name>
<feature type="compositionally biased region" description="Basic and acidic residues" evidence="1">
    <location>
        <begin position="37"/>
        <end position="47"/>
    </location>
</feature>
<dbReference type="PATRIC" id="fig|86416.3.peg.2944"/>
<feature type="region of interest" description="Disordered" evidence="1">
    <location>
        <begin position="20"/>
        <end position="47"/>
    </location>
</feature>
<reference evidence="2 3" key="1">
    <citation type="submission" date="2012-01" db="EMBL/GenBank/DDBJ databases">
        <title>Complete sequence of chromosome of Clostridium pasteurianum BC1.</title>
        <authorList>
            <consortium name="US DOE Joint Genome Institute"/>
            <person name="Lucas S."/>
            <person name="Han J."/>
            <person name="Lapidus A."/>
            <person name="Cheng J.-F."/>
            <person name="Goodwin L."/>
            <person name="Pitluck S."/>
            <person name="Peters L."/>
            <person name="Mikhailova N."/>
            <person name="Teshima H."/>
            <person name="Detter J.C."/>
            <person name="Han C."/>
            <person name="Tapia R."/>
            <person name="Land M."/>
            <person name="Hauser L."/>
            <person name="Kyrpides N."/>
            <person name="Ivanova N."/>
            <person name="Pagani I."/>
            <person name="Dunn J."/>
            <person name="Taghavi S."/>
            <person name="Francis A."/>
            <person name="van der Lelie D."/>
            <person name="Woyke T."/>
        </authorList>
    </citation>
    <scope>NUCLEOTIDE SEQUENCE [LARGE SCALE GENOMIC DNA]</scope>
    <source>
        <strain evidence="2 3">BC1</strain>
    </source>
</reference>